<evidence type="ECO:0000313" key="1">
    <source>
        <dbReference type="EMBL" id="CAH2240306.1"/>
    </source>
</evidence>
<sequence>MKNKGLRSEGREVKYFLRNGRLAGKKYACQAKKGDRAELLDKRGILDRLSKECKAKPTTEWKERYRETSGLGLWPQNAYTAQNNQN</sequence>
<proteinExistence type="predicted"/>
<evidence type="ECO:0000313" key="2">
    <source>
        <dbReference type="Proteomes" id="UP000838756"/>
    </source>
</evidence>
<protein>
    <submittedName>
        <fullName evidence="1">Jg14292 protein</fullName>
    </submittedName>
</protein>
<reference evidence="1" key="1">
    <citation type="submission" date="2022-03" db="EMBL/GenBank/DDBJ databases">
        <authorList>
            <person name="Lindestad O."/>
        </authorList>
    </citation>
    <scope>NUCLEOTIDE SEQUENCE</scope>
</reference>
<keyword evidence="2" id="KW-1185">Reference proteome</keyword>
<dbReference type="AlphaFoldDB" id="A0A8S4RU33"/>
<organism evidence="1 2">
    <name type="scientific">Pararge aegeria aegeria</name>
    <dbReference type="NCBI Taxonomy" id="348720"/>
    <lineage>
        <taxon>Eukaryota</taxon>
        <taxon>Metazoa</taxon>
        <taxon>Ecdysozoa</taxon>
        <taxon>Arthropoda</taxon>
        <taxon>Hexapoda</taxon>
        <taxon>Insecta</taxon>
        <taxon>Pterygota</taxon>
        <taxon>Neoptera</taxon>
        <taxon>Endopterygota</taxon>
        <taxon>Lepidoptera</taxon>
        <taxon>Glossata</taxon>
        <taxon>Ditrysia</taxon>
        <taxon>Papilionoidea</taxon>
        <taxon>Nymphalidae</taxon>
        <taxon>Satyrinae</taxon>
        <taxon>Satyrini</taxon>
        <taxon>Parargina</taxon>
        <taxon>Pararge</taxon>
    </lineage>
</organism>
<dbReference type="EMBL" id="CAKXAJ010025493">
    <property type="protein sequence ID" value="CAH2240306.1"/>
    <property type="molecule type" value="Genomic_DNA"/>
</dbReference>
<comment type="caution">
    <text evidence="1">The sequence shown here is derived from an EMBL/GenBank/DDBJ whole genome shotgun (WGS) entry which is preliminary data.</text>
</comment>
<gene>
    <name evidence="1" type="primary">jg14292</name>
    <name evidence="1" type="ORF">PAEG_LOCUS16903</name>
</gene>
<name>A0A8S4RU33_9NEOP</name>
<accession>A0A8S4RU33</accession>
<dbReference type="Proteomes" id="UP000838756">
    <property type="component" value="Unassembled WGS sequence"/>
</dbReference>